<proteinExistence type="predicted"/>
<organism evidence="1 2">
    <name type="scientific">Flavobacterium psychroterrae</name>
    <dbReference type="NCBI Taxonomy" id="2133767"/>
    <lineage>
        <taxon>Bacteria</taxon>
        <taxon>Pseudomonadati</taxon>
        <taxon>Bacteroidota</taxon>
        <taxon>Flavobacteriia</taxon>
        <taxon>Flavobacteriales</taxon>
        <taxon>Flavobacteriaceae</taxon>
        <taxon>Flavobacterium</taxon>
    </lineage>
</organism>
<dbReference type="EMBL" id="JAGYVZ010000019">
    <property type="protein sequence ID" value="MBS7233021.1"/>
    <property type="molecule type" value="Genomic_DNA"/>
</dbReference>
<dbReference type="Proteomes" id="UP000722625">
    <property type="component" value="Unassembled WGS sequence"/>
</dbReference>
<gene>
    <name evidence="1" type="ORF">KHA90_18525</name>
</gene>
<sequence length="66" mass="7556">MLNVLLVRARITNPRYRVLKPSEFNEYLGSTKDFSGFKIEGLTPETMGTTKQELLEGALELIRKKL</sequence>
<keyword evidence="2" id="KW-1185">Reference proteome</keyword>
<accession>A0ABS5PFH9</accession>
<evidence type="ECO:0000313" key="1">
    <source>
        <dbReference type="EMBL" id="MBS7233021.1"/>
    </source>
</evidence>
<name>A0ABS5PFH9_9FLAO</name>
<reference evidence="1 2" key="1">
    <citation type="journal article" date="2018" name="Int. J. Syst. Evol. Microbiol.">
        <title>Flavobacterium chryseum sp. nov. and Flavobacterium psychroterrae sp. nov., novel environmental bacteria isolated from Antarctica.</title>
        <authorList>
            <person name="Kralova S."/>
            <person name="Svec P."/>
            <person name="Busse H.J."/>
            <person name="Stankova E."/>
            <person name="Vaczi P."/>
            <person name="Sedlacek I."/>
        </authorList>
    </citation>
    <scope>NUCLEOTIDE SEQUENCE [LARGE SCALE GENOMIC DNA]</scope>
    <source>
        <strain evidence="1 2">CCM 8827</strain>
    </source>
</reference>
<comment type="caution">
    <text evidence="1">The sequence shown here is derived from an EMBL/GenBank/DDBJ whole genome shotgun (WGS) entry which is preliminary data.</text>
</comment>
<protein>
    <submittedName>
        <fullName evidence="1">Uncharacterized protein</fullName>
    </submittedName>
</protein>
<evidence type="ECO:0000313" key="2">
    <source>
        <dbReference type="Proteomes" id="UP000722625"/>
    </source>
</evidence>
<dbReference type="RefSeq" id="WP_213304417.1">
    <property type="nucleotide sequence ID" value="NZ_JAGYVZ010000019.1"/>
</dbReference>